<dbReference type="GO" id="GO:0005829">
    <property type="term" value="C:cytosol"/>
    <property type="evidence" value="ECO:0007669"/>
    <property type="project" value="TreeGrafter"/>
</dbReference>
<evidence type="ECO:0000256" key="18">
    <source>
        <dbReference type="SAM" id="MobiDB-lite"/>
    </source>
</evidence>
<comment type="function">
    <text evidence="14">Catalyzes the attachment of valine to tRNA(Val) in a two-step reaction: valine is first activated by ATP to form Val-AMP and then transferred to the acceptor end of tRNA(Val).</text>
</comment>
<keyword evidence="9" id="KW-0496">Mitochondrion</keyword>
<evidence type="ECO:0000256" key="5">
    <source>
        <dbReference type="ARBA" id="ARBA00022741"/>
    </source>
</evidence>
<feature type="domain" description="Methionyl/Valyl/Leucyl/Isoleucyl-tRNA synthetase anticodon-binding" evidence="20">
    <location>
        <begin position="577"/>
        <end position="729"/>
    </location>
</feature>
<evidence type="ECO:0000256" key="2">
    <source>
        <dbReference type="ARBA" id="ARBA00005594"/>
    </source>
</evidence>
<dbReference type="PANTHER" id="PTHR11946:SF71">
    <property type="entry name" value="VALINE--TRNA LIGASE, MITOCHONDRIAL"/>
    <property type="match status" value="1"/>
</dbReference>
<evidence type="ECO:0000256" key="14">
    <source>
        <dbReference type="ARBA" id="ARBA00043854"/>
    </source>
</evidence>
<dbReference type="Proteomes" id="UP000472264">
    <property type="component" value="Chromosome 11"/>
</dbReference>
<gene>
    <name evidence="21" type="primary">vars2</name>
</gene>
<evidence type="ECO:0000259" key="20">
    <source>
        <dbReference type="Pfam" id="PF08264"/>
    </source>
</evidence>
<keyword evidence="6 16" id="KW-0067">ATP-binding</keyword>
<sequence length="869" mass="99882">MWRAGRVLSLGLAGRAIARLRPTHPTKPSPSSSSSFTSQSNPPTHLPQVEKQRRRRDREEAILSSRHNDKSLKWSEKQKIVYTAQSLPGSKKDTSLQFPSSYSPEYVESSWYQWWEKEGFFSPEQHKRLPHAVDKTFILCIPPPNVTGNLHLGHALTVAVEDALVRWKRMKGYKVLWVPGCDHAGIATQSVVERRLLREEGKRRQDFSREEFLQKVWKWKNEKGEEIYHQLRRLGASLDWSRACFTMDPGFSKAVTEAFVRLCDSGLIYRSEGLVNWSCALESAISDIEVDSKELSGPSMLSVPGYENQVEFGTIDWCISRQLWWGHQIPAYQVELPSWTDKEEEQWVWGRSEDEARHRAALKYGVRPEAVTLTRDPDVLDTWFSSGLFPFAMLGWPQKTTDLQCYYPNSMLETGSDLIFFWVARMVMLGTELTGQLPFKQVLFHSLVRDKYGRKMSKSLGNVIDPLDVIHGVSLEKLQQKVMEGNLHLREQHVAMEAQRKDFPRGIPQCGTDALRFALCSYKTQGEDISLSISQVLSCRHFCNKMWQTLRFTLGVMGNTTAPVRTLKETTPLSSMDRWICSRLYSTVMQCERAFETYELHTITSALYSFWVHSLCDVYMVRRTLFWHYGCMLLTREVACSVLYHCVSMSLALLSPFMPFITEELWQRLQPYRPAGAAQASLCLQPYPSSSQLAHWHFHEEERDFLLVQEVIRTARSLRAQSGMTNEKPAMWAVCSSSQARVLCHFASAVWTLSRISNLHIYCPHGTDHLHSSPPPKESLVGVVDHTLCDFLSQSRRGVNKQILQLSKRRDKLVLKLKEILHKVQSSDYLTKVPAHVRQQMDSKLSAMQQELQTIEDQLKVLQQTQVTD</sequence>
<evidence type="ECO:0000256" key="9">
    <source>
        <dbReference type="ARBA" id="ARBA00023128"/>
    </source>
</evidence>
<dbReference type="GO" id="GO:0005524">
    <property type="term" value="F:ATP binding"/>
    <property type="evidence" value="ECO:0007669"/>
    <property type="project" value="UniProtKB-KW"/>
</dbReference>
<keyword evidence="5 16" id="KW-0547">Nucleotide-binding</keyword>
<dbReference type="EC" id="6.1.1.9" evidence="3"/>
<dbReference type="Pfam" id="PF00133">
    <property type="entry name" value="tRNA-synt_1"/>
    <property type="match status" value="2"/>
</dbReference>
<dbReference type="InterPro" id="IPR002303">
    <property type="entry name" value="Valyl-tRNA_ligase"/>
</dbReference>
<dbReference type="InParanoid" id="A0A665VAW6"/>
<dbReference type="CDD" id="cd07962">
    <property type="entry name" value="Anticodon_Ia_Val"/>
    <property type="match status" value="1"/>
</dbReference>
<dbReference type="GO" id="GO:0006438">
    <property type="term" value="P:valyl-tRNA aminoacylation"/>
    <property type="evidence" value="ECO:0007669"/>
    <property type="project" value="InterPro"/>
</dbReference>
<feature type="domain" description="Aminoacyl-tRNA synthetase class Ia" evidence="19">
    <location>
        <begin position="111"/>
        <end position="296"/>
    </location>
</feature>
<evidence type="ECO:0000256" key="11">
    <source>
        <dbReference type="ARBA" id="ARBA00024407"/>
    </source>
</evidence>
<dbReference type="InterPro" id="IPR009080">
    <property type="entry name" value="tRNAsynth_Ia_anticodon-bd"/>
</dbReference>
<dbReference type="GO" id="GO:0005739">
    <property type="term" value="C:mitochondrion"/>
    <property type="evidence" value="ECO:0007669"/>
    <property type="project" value="UniProtKB-SubCell"/>
</dbReference>
<organism evidence="21 22">
    <name type="scientific">Echeneis naucrates</name>
    <name type="common">Live sharksucker</name>
    <dbReference type="NCBI Taxonomy" id="173247"/>
    <lineage>
        <taxon>Eukaryota</taxon>
        <taxon>Metazoa</taxon>
        <taxon>Chordata</taxon>
        <taxon>Craniata</taxon>
        <taxon>Vertebrata</taxon>
        <taxon>Euteleostomi</taxon>
        <taxon>Actinopterygii</taxon>
        <taxon>Neopterygii</taxon>
        <taxon>Teleostei</taxon>
        <taxon>Neoteleostei</taxon>
        <taxon>Acanthomorphata</taxon>
        <taxon>Carangaria</taxon>
        <taxon>Carangiformes</taxon>
        <taxon>Echeneidae</taxon>
        <taxon>Echeneis</taxon>
    </lineage>
</organism>
<evidence type="ECO:0000313" key="22">
    <source>
        <dbReference type="Proteomes" id="UP000472264"/>
    </source>
</evidence>
<dbReference type="InterPro" id="IPR033705">
    <property type="entry name" value="Anticodon_Ia_Val"/>
</dbReference>
<comment type="catalytic activity">
    <reaction evidence="15">
        <text>tRNA(Val) + L-valine + ATP = L-valyl-tRNA(Val) + AMP + diphosphate</text>
        <dbReference type="Rhea" id="RHEA:10704"/>
        <dbReference type="Rhea" id="RHEA-COMP:9672"/>
        <dbReference type="Rhea" id="RHEA-COMP:9708"/>
        <dbReference type="ChEBI" id="CHEBI:30616"/>
        <dbReference type="ChEBI" id="CHEBI:33019"/>
        <dbReference type="ChEBI" id="CHEBI:57762"/>
        <dbReference type="ChEBI" id="CHEBI:78442"/>
        <dbReference type="ChEBI" id="CHEBI:78537"/>
        <dbReference type="ChEBI" id="CHEBI:456215"/>
        <dbReference type="EC" id="6.1.1.9"/>
    </reaction>
</comment>
<dbReference type="Gene3D" id="1.10.287.380">
    <property type="entry name" value="Valyl-tRNA synthetase, C-terminal domain"/>
    <property type="match status" value="1"/>
</dbReference>
<keyword evidence="22" id="KW-1185">Reference proteome</keyword>
<name>A0A665VAW6_ECHNA</name>
<feature type="domain" description="Aminoacyl-tRNA synthetase class Ia" evidence="19">
    <location>
        <begin position="315"/>
        <end position="532"/>
    </location>
</feature>
<dbReference type="OMA" id="PPNCATN"/>
<evidence type="ECO:0000256" key="4">
    <source>
        <dbReference type="ARBA" id="ARBA00022598"/>
    </source>
</evidence>
<feature type="compositionally biased region" description="Basic and acidic residues" evidence="18">
    <location>
        <begin position="57"/>
        <end position="68"/>
    </location>
</feature>
<evidence type="ECO:0000256" key="15">
    <source>
        <dbReference type="ARBA" id="ARBA00047552"/>
    </source>
</evidence>
<reference evidence="21" key="2">
    <citation type="submission" date="2025-08" db="UniProtKB">
        <authorList>
            <consortium name="Ensembl"/>
        </authorList>
    </citation>
    <scope>IDENTIFICATION</scope>
</reference>
<feature type="coiled-coil region" evidence="17">
    <location>
        <begin position="838"/>
        <end position="865"/>
    </location>
</feature>
<dbReference type="FunFam" id="3.40.50.620:FF:000457">
    <property type="entry name" value="Predicted protein"/>
    <property type="match status" value="1"/>
</dbReference>
<dbReference type="InterPro" id="IPR002300">
    <property type="entry name" value="aa-tRNA-synth_Ia"/>
</dbReference>
<dbReference type="PANTHER" id="PTHR11946">
    <property type="entry name" value="VALYL-TRNA SYNTHETASES"/>
    <property type="match status" value="1"/>
</dbReference>
<comment type="subcellular location">
    <subcellularLocation>
        <location evidence="1">Mitochondrion</location>
    </subcellularLocation>
</comment>
<accession>A0A665VAW6</accession>
<dbReference type="CDD" id="cd00817">
    <property type="entry name" value="ValRS_core"/>
    <property type="match status" value="1"/>
</dbReference>
<dbReference type="InterPro" id="IPR037118">
    <property type="entry name" value="Val-tRNA_synth_C_sf"/>
</dbReference>
<evidence type="ECO:0000256" key="13">
    <source>
        <dbReference type="ARBA" id="ARBA00040837"/>
    </source>
</evidence>
<dbReference type="FunFam" id="3.40.50.620:FF:000020">
    <property type="entry name" value="Valine--tRNA ligase, mitochondrial"/>
    <property type="match status" value="1"/>
</dbReference>
<dbReference type="SUPFAM" id="SSF52374">
    <property type="entry name" value="Nucleotidylyl transferase"/>
    <property type="match status" value="1"/>
</dbReference>
<keyword evidence="10 16" id="KW-0030">Aminoacyl-tRNA synthetase</keyword>
<dbReference type="Ensembl" id="ENSENLT00000029712.1">
    <property type="protein sequence ID" value="ENSENLP00000028846.1"/>
    <property type="gene ID" value="ENSENLG00000012851.1"/>
</dbReference>
<dbReference type="Gene3D" id="3.40.50.620">
    <property type="entry name" value="HUPs"/>
    <property type="match status" value="2"/>
</dbReference>
<dbReference type="AlphaFoldDB" id="A0A665VAW6"/>
<dbReference type="PROSITE" id="PS00178">
    <property type="entry name" value="AA_TRNA_LIGASE_I"/>
    <property type="match status" value="1"/>
</dbReference>
<evidence type="ECO:0000256" key="16">
    <source>
        <dbReference type="RuleBase" id="RU363035"/>
    </source>
</evidence>
<dbReference type="InterPro" id="IPR013155">
    <property type="entry name" value="M/V/L/I-tRNA-synth_anticd-bd"/>
</dbReference>
<evidence type="ECO:0000256" key="17">
    <source>
        <dbReference type="SAM" id="Coils"/>
    </source>
</evidence>
<keyword evidence="4 16" id="KW-0436">Ligase</keyword>
<keyword evidence="17" id="KW-0175">Coiled coil</keyword>
<dbReference type="SUPFAM" id="SSF47323">
    <property type="entry name" value="Anticodon-binding domain of a subclass of class I aminoacyl-tRNA synthetases"/>
    <property type="match status" value="1"/>
</dbReference>
<evidence type="ECO:0000256" key="8">
    <source>
        <dbReference type="ARBA" id="ARBA00022946"/>
    </source>
</evidence>
<evidence type="ECO:0000259" key="19">
    <source>
        <dbReference type="Pfam" id="PF00133"/>
    </source>
</evidence>
<keyword evidence="7 16" id="KW-0648">Protein biosynthesis</keyword>
<evidence type="ECO:0000256" key="10">
    <source>
        <dbReference type="ARBA" id="ARBA00023146"/>
    </source>
</evidence>
<evidence type="ECO:0000256" key="3">
    <source>
        <dbReference type="ARBA" id="ARBA00013169"/>
    </source>
</evidence>
<dbReference type="GO" id="GO:0004832">
    <property type="term" value="F:valine-tRNA ligase activity"/>
    <property type="evidence" value="ECO:0007669"/>
    <property type="project" value="UniProtKB-EC"/>
</dbReference>
<dbReference type="Gene3D" id="1.10.730.10">
    <property type="entry name" value="Isoleucyl-tRNA Synthetase, Domain 1"/>
    <property type="match status" value="1"/>
</dbReference>
<reference evidence="21" key="1">
    <citation type="submission" date="2021-04" db="EMBL/GenBank/DDBJ databases">
        <authorList>
            <consortium name="Wellcome Sanger Institute Data Sharing"/>
        </authorList>
    </citation>
    <scope>NUCLEOTIDE SEQUENCE [LARGE SCALE GENOMIC DNA]</scope>
</reference>
<comment type="similarity">
    <text evidence="2 16">Belongs to the class-I aminoacyl-tRNA synthetase family.</text>
</comment>
<proteinExistence type="inferred from homology"/>
<protein>
    <recommendedName>
        <fullName evidence="11">Valine--tRNA ligase</fullName>
        <ecNumber evidence="3">6.1.1.9</ecNumber>
    </recommendedName>
    <alternativeName>
        <fullName evidence="13">Valine--tRNA ligase, mitochondrial</fullName>
    </alternativeName>
    <alternativeName>
        <fullName evidence="12">Valyl-tRNA synthetase</fullName>
    </alternativeName>
</protein>
<feature type="compositionally biased region" description="Low complexity" evidence="18">
    <location>
        <begin position="29"/>
        <end position="43"/>
    </location>
</feature>
<evidence type="ECO:0000313" key="21">
    <source>
        <dbReference type="Ensembl" id="ENSENLP00000028846.1"/>
    </source>
</evidence>
<dbReference type="InterPro" id="IPR014729">
    <property type="entry name" value="Rossmann-like_a/b/a_fold"/>
</dbReference>
<evidence type="ECO:0000256" key="7">
    <source>
        <dbReference type="ARBA" id="ARBA00022917"/>
    </source>
</evidence>
<keyword evidence="8" id="KW-0809">Transit peptide</keyword>
<dbReference type="Pfam" id="PF08264">
    <property type="entry name" value="Anticodon_1"/>
    <property type="match status" value="1"/>
</dbReference>
<evidence type="ECO:0000256" key="6">
    <source>
        <dbReference type="ARBA" id="ARBA00022840"/>
    </source>
</evidence>
<feature type="region of interest" description="Disordered" evidence="18">
    <location>
        <begin position="19"/>
        <end position="68"/>
    </location>
</feature>
<evidence type="ECO:0000256" key="1">
    <source>
        <dbReference type="ARBA" id="ARBA00004173"/>
    </source>
</evidence>
<dbReference type="InterPro" id="IPR001412">
    <property type="entry name" value="aa-tRNA-synth_I_CS"/>
</dbReference>
<evidence type="ECO:0000256" key="12">
    <source>
        <dbReference type="ARBA" id="ARBA00029936"/>
    </source>
</evidence>
<reference evidence="21" key="3">
    <citation type="submission" date="2025-09" db="UniProtKB">
        <authorList>
            <consortium name="Ensembl"/>
        </authorList>
    </citation>
    <scope>IDENTIFICATION</scope>
</reference>